<reference evidence="1 2" key="1">
    <citation type="journal article" date="2018" name="Sci. Rep.">
        <title>Genomic signatures of local adaptation to the degree of environmental predictability in rotifers.</title>
        <authorList>
            <person name="Franch-Gras L."/>
            <person name="Hahn C."/>
            <person name="Garcia-Roger E.M."/>
            <person name="Carmona M.J."/>
            <person name="Serra M."/>
            <person name="Gomez A."/>
        </authorList>
    </citation>
    <scope>NUCLEOTIDE SEQUENCE [LARGE SCALE GENOMIC DNA]</scope>
    <source>
        <strain evidence="1">HYR1</strain>
    </source>
</reference>
<keyword evidence="2" id="KW-1185">Reference proteome</keyword>
<organism evidence="1 2">
    <name type="scientific">Brachionus plicatilis</name>
    <name type="common">Marine rotifer</name>
    <name type="synonym">Brachionus muelleri</name>
    <dbReference type="NCBI Taxonomy" id="10195"/>
    <lineage>
        <taxon>Eukaryota</taxon>
        <taxon>Metazoa</taxon>
        <taxon>Spiralia</taxon>
        <taxon>Gnathifera</taxon>
        <taxon>Rotifera</taxon>
        <taxon>Eurotatoria</taxon>
        <taxon>Monogononta</taxon>
        <taxon>Pseudotrocha</taxon>
        <taxon>Ploima</taxon>
        <taxon>Brachionidae</taxon>
        <taxon>Brachionus</taxon>
    </lineage>
</organism>
<dbReference type="EMBL" id="REGN01002515">
    <property type="protein sequence ID" value="RNA27647.1"/>
    <property type="molecule type" value="Genomic_DNA"/>
</dbReference>
<dbReference type="Proteomes" id="UP000276133">
    <property type="component" value="Unassembled WGS sequence"/>
</dbReference>
<evidence type="ECO:0000313" key="1">
    <source>
        <dbReference type="EMBL" id="RNA27647.1"/>
    </source>
</evidence>
<accession>A0A3M7RWG5</accession>
<name>A0A3M7RWG5_BRAPC</name>
<proteinExistence type="predicted"/>
<sequence length="159" mass="18905">MFRFWRCLVDYNNGATYGQVLKAYFSEKSKKTLVEHIKISNSLNFFKSHFFFIYLFLLTTTKIEKKKNKTKLADMRSHGSNEQIIERSILFINDFFKMVFVRYKVKLASLYNIDQIHYFQSCLCQLKMMFRQHGWSSSTCSDRACFLLSIETGIHQKAN</sequence>
<protein>
    <submittedName>
        <fullName evidence="1">Uncharacterized protein</fullName>
    </submittedName>
</protein>
<evidence type="ECO:0000313" key="2">
    <source>
        <dbReference type="Proteomes" id="UP000276133"/>
    </source>
</evidence>
<comment type="caution">
    <text evidence="1">The sequence shown here is derived from an EMBL/GenBank/DDBJ whole genome shotgun (WGS) entry which is preliminary data.</text>
</comment>
<gene>
    <name evidence="1" type="ORF">BpHYR1_014784</name>
</gene>
<dbReference type="AlphaFoldDB" id="A0A3M7RWG5"/>